<comment type="caution">
    <text evidence="8">The sequence shown here is derived from an EMBL/GenBank/DDBJ whole genome shotgun (WGS) entry which is preliminary data.</text>
</comment>
<evidence type="ECO:0000256" key="4">
    <source>
        <dbReference type="ARBA" id="ARBA00022574"/>
    </source>
</evidence>
<feature type="region of interest" description="Disordered" evidence="6">
    <location>
        <begin position="1100"/>
        <end position="1187"/>
    </location>
</feature>
<evidence type="ECO:0000256" key="6">
    <source>
        <dbReference type="SAM" id="MobiDB-lite"/>
    </source>
</evidence>
<reference evidence="8" key="1">
    <citation type="submission" date="2021-03" db="EMBL/GenBank/DDBJ databases">
        <title>Comparative genomics and phylogenomic investigation of the class Geoglossomycetes provide insights into ecological specialization and systematics.</title>
        <authorList>
            <person name="Melie T."/>
            <person name="Pirro S."/>
            <person name="Miller A.N."/>
            <person name="Quandt A."/>
        </authorList>
    </citation>
    <scope>NUCLEOTIDE SEQUENCE</scope>
    <source>
        <strain evidence="8">CAQ_001_2017</strain>
    </source>
</reference>
<gene>
    <name evidence="8" type="ORF">GP486_006518</name>
</gene>
<evidence type="ECO:0000256" key="2">
    <source>
        <dbReference type="ARBA" id="ARBA00009639"/>
    </source>
</evidence>
<sequence length="1592" mass="174633">MAEPDQKNNSFESLFDRLRQQSTNSPPTGDQSTNQRHYQQNQAQTLQQPNELLRSIISPPVAQASQSQAQSHGYHQDNSSSPIASSLSSNLHSRSSMVSPSGSILQNQTPAPSVQHLNAERTASLLNLLKFPQSTSASLPTTPAAQTKLWTPTVANGAQNFQSQQSQNGHGRAISASDLVASFMGKQVISGSKSPPTTSHVPDNAEIIREPMEPSLTAGSNPQDLLLQLLNRPKPAQDDTLSTPQPPKNEAPSERRNFEAPVANLTQSLAEVPLKQPHPGHSQPIKPPSPVMNGSRSDRDSQPATSKPEQNTPKPPTSMFTYVNPFEQLAASSPRNRTPKLETPRSEAYEPTGEVAVVANRHDGNQQKNKEPSDSVQVSSRRKLSPSVEDTSVLSSPTANILPDGRSRVEALMGIGAPDNADNAKEPPEEADAQPDKQDQEIPTESQSDKARGSEVMEKEEVVVTEDLSEAQGQPHDAAVDTKKELEKNGNRDVLEEGIPNPVAEVVKNAVNSTTEGNLADCWESADGEDTPDKEEGSIVRVYNFLMKPFVSITLKPIEISRAAFRADSIMDISRLKKDFDQIDRTLATSTNKFIVYALAKNGGFRVIRQADGRDKQVFRGIHDRIFNVSVSTARSTSPATGTEAVLGTGLSGTVYWALIRKPYEDFFDQDIESYGFILPPTVENHTSGGQLKTRAKTSSCHPEFFAVGRGKSIFIVWPFVARGDSYIKDSKKHRVVESEKYFKERCLKINTGKAGKDFTFSGDDTTIVSLDKAGRIRVWDVQELVSETYGVIGDAKSTRIEPIEVNAPLMTLMTATPSEKAWPTSVLLVDKLRPYVKGTALRYLIVGMKQNHTLQLWDLGLGKAVQELNFPHDKESDAICSVAYDPASGIIVVGHPTRNTIYFIHLSAPKYNLASMSQARYIQRVAQKDPSIPKPEATAIMSGLREYSFAAKGDLRSLDILSRPHPSPDLTERDDPVLFELYCMHSKGVTCVSIKKEDLGWSKENRVLHPMDAVEEGVVEIEDLREHPVALSTEPSSVNENDGATVTPTALITKPTPKEVVKKSVAGSARLNAVNPQTAVIASTLARVESKTDAARAALINGASDGSTKPEKPKRIRKDEQSSSASKATDSPSYAIAARQGKSPLPRIPASPSKESGRSTIQKPMPPVPEVPGNSTTDVEPSPVLPDAGSINLGISGNFLDKEMKKVEKAVSAEFSKVITRELGNLYTRFDEDKRIQQAAGDAKQDAILRLVSSTLSENVEKKLERIINSNIQQIVLPSIADVTVTAIDRRLAENLSQSLNQNIPRELKTVLPEVISRAMQSADVLRAVADSVALKLAGHFENELSAAFHNIIPPAFKSLASQIAKKAEEVEYRTAEQLHRADLQRQSDSKKMDQLINLIRGLSETVHTMASAQAEFQSEILKLQRQLQHQSDRSASTATPPVQKSPEELEAEAITQMLDDGRIEEGTVMWLQSGVRQAELFDRIFARQGPSFVRSLSPLVMLSVAAAITTSFDSFPVERLQWLENILLAMDPLHQEVREMVPKIMDVLIQRMEHMYMGLSESNTGDPVLKRLPPLWRKAKQLKQVAERGY</sequence>
<evidence type="ECO:0000313" key="8">
    <source>
        <dbReference type="EMBL" id="KAH0553412.1"/>
    </source>
</evidence>
<dbReference type="InterPro" id="IPR045152">
    <property type="entry name" value="EDC4-like"/>
</dbReference>
<dbReference type="Gene3D" id="1.10.220.100">
    <property type="entry name" value="conserved c-terminal region of ge- 1"/>
    <property type="match status" value="1"/>
</dbReference>
<feature type="region of interest" description="Disordered" evidence="6">
    <location>
        <begin position="1"/>
        <end position="113"/>
    </location>
</feature>
<feature type="region of interest" description="Disordered" evidence="6">
    <location>
        <begin position="274"/>
        <end position="486"/>
    </location>
</feature>
<proteinExistence type="inferred from homology"/>
<dbReference type="InterPro" id="IPR055393">
    <property type="entry name" value="Beta-prop_EDC4L"/>
</dbReference>
<evidence type="ECO:0000256" key="3">
    <source>
        <dbReference type="ARBA" id="ARBA00022490"/>
    </source>
</evidence>
<dbReference type="SUPFAM" id="SSF50978">
    <property type="entry name" value="WD40 repeat-like"/>
    <property type="match status" value="1"/>
</dbReference>
<keyword evidence="3" id="KW-0963">Cytoplasm</keyword>
<keyword evidence="9" id="KW-1185">Reference proteome</keyword>
<evidence type="ECO:0000256" key="5">
    <source>
        <dbReference type="ARBA" id="ARBA00022737"/>
    </source>
</evidence>
<feature type="compositionally biased region" description="Basic and acidic residues" evidence="6">
    <location>
        <begin position="339"/>
        <end position="348"/>
    </location>
</feature>
<dbReference type="Proteomes" id="UP000750711">
    <property type="component" value="Unassembled WGS sequence"/>
</dbReference>
<dbReference type="Gene3D" id="2.130.10.10">
    <property type="entry name" value="YVTN repeat-like/Quinoprotein amine dehydrogenase"/>
    <property type="match status" value="1"/>
</dbReference>
<feature type="compositionally biased region" description="Polar residues" evidence="6">
    <location>
        <begin position="20"/>
        <end position="38"/>
    </location>
</feature>
<dbReference type="PANTHER" id="PTHR15598">
    <property type="entry name" value="ENHANCER OF MRNA-DECAPPING PROTEIN 4"/>
    <property type="match status" value="1"/>
</dbReference>
<protein>
    <recommendedName>
        <fullName evidence="7">EDC4-like protein pdc1 beta-propeller domain-containing protein</fullName>
    </recommendedName>
</protein>
<dbReference type="InterPro" id="IPR044938">
    <property type="entry name" value="EDC4_C_sf"/>
</dbReference>
<dbReference type="EMBL" id="JAGHQM010001488">
    <property type="protein sequence ID" value="KAH0553412.1"/>
    <property type="molecule type" value="Genomic_DNA"/>
</dbReference>
<feature type="compositionally biased region" description="Low complexity" evidence="6">
    <location>
        <begin position="62"/>
        <end position="71"/>
    </location>
</feature>
<feature type="compositionally biased region" description="Low complexity" evidence="6">
    <location>
        <begin position="39"/>
        <end position="48"/>
    </location>
</feature>
<dbReference type="InterPro" id="IPR015943">
    <property type="entry name" value="WD40/YVTN_repeat-like_dom_sf"/>
</dbReference>
<feature type="region of interest" description="Disordered" evidence="6">
    <location>
        <begin position="235"/>
        <end position="255"/>
    </location>
</feature>
<dbReference type="InterPro" id="IPR036322">
    <property type="entry name" value="WD40_repeat_dom_sf"/>
</dbReference>
<dbReference type="PANTHER" id="PTHR15598:SF5">
    <property type="entry name" value="ENHANCER OF MRNA-DECAPPING PROTEIN 4"/>
    <property type="match status" value="1"/>
</dbReference>
<comment type="subcellular location">
    <subcellularLocation>
        <location evidence="1">Cytoplasm</location>
        <location evidence="1">P-body</location>
    </subcellularLocation>
</comment>
<keyword evidence="5" id="KW-0677">Repeat</keyword>
<feature type="compositionally biased region" description="Basic and acidic residues" evidence="6">
    <location>
        <begin position="360"/>
        <end position="373"/>
    </location>
</feature>
<feature type="compositionally biased region" description="Basic and acidic residues" evidence="6">
    <location>
        <begin position="422"/>
        <end position="440"/>
    </location>
</feature>
<feature type="compositionally biased region" description="Basic and acidic residues" evidence="6">
    <location>
        <begin position="1109"/>
        <end position="1122"/>
    </location>
</feature>
<feature type="compositionally biased region" description="Polar residues" evidence="6">
    <location>
        <begin position="302"/>
        <end position="312"/>
    </location>
</feature>
<feature type="compositionally biased region" description="Low complexity" evidence="6">
    <location>
        <begin position="1123"/>
        <end position="1134"/>
    </location>
</feature>
<keyword evidence="4" id="KW-0853">WD repeat</keyword>
<evidence type="ECO:0000259" key="7">
    <source>
        <dbReference type="Pfam" id="PF24106"/>
    </source>
</evidence>
<dbReference type="Pfam" id="PF24106">
    <property type="entry name" value="Beta-prop_EDC4L"/>
    <property type="match status" value="1"/>
</dbReference>
<feature type="compositionally biased region" description="Polar residues" evidence="6">
    <location>
        <begin position="388"/>
        <end position="399"/>
    </location>
</feature>
<evidence type="ECO:0000313" key="9">
    <source>
        <dbReference type="Proteomes" id="UP000750711"/>
    </source>
</evidence>
<feature type="compositionally biased region" description="Low complexity" evidence="6">
    <location>
        <begin position="79"/>
        <end position="99"/>
    </location>
</feature>
<feature type="compositionally biased region" description="Basic and acidic residues" evidence="6">
    <location>
        <begin position="447"/>
        <end position="462"/>
    </location>
</feature>
<feature type="domain" description="EDC4-like protein pdc1 beta-propeller" evidence="7">
    <location>
        <begin position="746"/>
        <end position="907"/>
    </location>
</feature>
<dbReference type="GO" id="GO:0000932">
    <property type="term" value="C:P-body"/>
    <property type="evidence" value="ECO:0007669"/>
    <property type="project" value="UniProtKB-SubCell"/>
</dbReference>
<organism evidence="8 9">
    <name type="scientific">Trichoglossum hirsutum</name>
    <dbReference type="NCBI Taxonomy" id="265104"/>
    <lineage>
        <taxon>Eukaryota</taxon>
        <taxon>Fungi</taxon>
        <taxon>Dikarya</taxon>
        <taxon>Ascomycota</taxon>
        <taxon>Pezizomycotina</taxon>
        <taxon>Geoglossomycetes</taxon>
        <taxon>Geoglossales</taxon>
        <taxon>Geoglossaceae</taxon>
        <taxon>Trichoglossum</taxon>
    </lineage>
</organism>
<accession>A0A9P8IK24</accession>
<dbReference type="GO" id="GO:0031087">
    <property type="term" value="P:deadenylation-independent decapping of nuclear-transcribed mRNA"/>
    <property type="evidence" value="ECO:0007669"/>
    <property type="project" value="InterPro"/>
</dbReference>
<feature type="compositionally biased region" description="Polar residues" evidence="6">
    <location>
        <begin position="100"/>
        <end position="113"/>
    </location>
</feature>
<name>A0A9P8IK24_9PEZI</name>
<dbReference type="FunFam" id="2.130.10.10:FF:000817">
    <property type="entry name" value="WGS project CABT00000000 data, contig 2.15"/>
    <property type="match status" value="1"/>
</dbReference>
<evidence type="ECO:0000256" key="1">
    <source>
        <dbReference type="ARBA" id="ARBA00004201"/>
    </source>
</evidence>
<comment type="similarity">
    <text evidence="2">Belongs to the WD repeat EDC4 family.</text>
</comment>